<evidence type="ECO:0000256" key="8">
    <source>
        <dbReference type="ARBA" id="ARBA00022989"/>
    </source>
</evidence>
<dbReference type="Proteomes" id="UP000179334">
    <property type="component" value="Unassembled WGS sequence"/>
</dbReference>
<evidence type="ECO:0000313" key="14">
    <source>
        <dbReference type="Proteomes" id="UP000179334"/>
    </source>
</evidence>
<feature type="transmembrane region" description="Helical" evidence="11">
    <location>
        <begin position="76"/>
        <end position="96"/>
    </location>
</feature>
<sequence length="122" mass="13302">MNYLPLILLGVLLNAGAQLLLKEGMNRIGYFEFAWVNAMPIGLKIMASPFVLLGLFAYVVSVGVWLLVLSRVEVGFAYPLLSVGYIVNAVAGYYLFQENLSLTRITGILIIIAGVYLVTKSG</sequence>
<dbReference type="GO" id="GO:0022857">
    <property type="term" value="F:transmembrane transporter activity"/>
    <property type="evidence" value="ECO:0007669"/>
    <property type="project" value="InterPro"/>
</dbReference>
<keyword evidence="6 11" id="KW-0812">Transmembrane</keyword>
<gene>
    <name evidence="13" type="ORF">A2V91_06590</name>
</gene>
<dbReference type="GO" id="GO:0005886">
    <property type="term" value="C:plasma membrane"/>
    <property type="evidence" value="ECO:0007669"/>
    <property type="project" value="UniProtKB-SubCell"/>
</dbReference>
<comment type="caution">
    <text evidence="13">The sequence shown here is derived from an EMBL/GenBank/DDBJ whole genome shotgun (WGS) entry which is preliminary data.</text>
</comment>
<dbReference type="Pfam" id="PF00892">
    <property type="entry name" value="EamA"/>
    <property type="match status" value="1"/>
</dbReference>
<keyword evidence="3" id="KW-0444">Lipid biosynthesis</keyword>
<dbReference type="EMBL" id="MFSR01000076">
    <property type="protein sequence ID" value="OGI38360.1"/>
    <property type="molecule type" value="Genomic_DNA"/>
</dbReference>
<evidence type="ECO:0000256" key="11">
    <source>
        <dbReference type="SAM" id="Phobius"/>
    </source>
</evidence>
<dbReference type="InterPro" id="IPR037185">
    <property type="entry name" value="EmrE-like"/>
</dbReference>
<protein>
    <submittedName>
        <fullName evidence="13">4-amino-4-deoxy-L-arabinose transferase</fullName>
    </submittedName>
</protein>
<evidence type="ECO:0000256" key="4">
    <source>
        <dbReference type="ARBA" id="ARBA00022519"/>
    </source>
</evidence>
<feature type="transmembrane region" description="Helical" evidence="11">
    <location>
        <begin position="102"/>
        <end position="119"/>
    </location>
</feature>
<evidence type="ECO:0000256" key="2">
    <source>
        <dbReference type="ARBA" id="ARBA00022475"/>
    </source>
</evidence>
<keyword evidence="10 11" id="KW-0472">Membrane</keyword>
<evidence type="ECO:0000256" key="3">
    <source>
        <dbReference type="ARBA" id="ARBA00022516"/>
    </source>
</evidence>
<dbReference type="PANTHER" id="PTHR30561:SF9">
    <property type="entry name" value="4-AMINO-4-DEOXY-L-ARABINOSE-PHOSPHOUNDECAPRENOL FLIPPASE SUBUNIT ARNF-RELATED"/>
    <property type="match status" value="1"/>
</dbReference>
<evidence type="ECO:0000256" key="5">
    <source>
        <dbReference type="ARBA" id="ARBA00022556"/>
    </source>
</evidence>
<evidence type="ECO:0000256" key="7">
    <source>
        <dbReference type="ARBA" id="ARBA00022985"/>
    </source>
</evidence>
<keyword evidence="9" id="KW-0443">Lipid metabolism</keyword>
<keyword evidence="8 11" id="KW-1133">Transmembrane helix</keyword>
<name>A0A1F6SZJ8_9PROT</name>
<comment type="subcellular location">
    <subcellularLocation>
        <location evidence="1">Cell membrane</location>
        <topology evidence="1">Multi-pass membrane protein</topology>
    </subcellularLocation>
</comment>
<proteinExistence type="predicted"/>
<dbReference type="GO" id="GO:0009103">
    <property type="term" value="P:lipopolysaccharide biosynthetic process"/>
    <property type="evidence" value="ECO:0007669"/>
    <property type="project" value="UniProtKB-KW"/>
</dbReference>
<dbReference type="InterPro" id="IPR000390">
    <property type="entry name" value="Small_drug/metabolite_transptr"/>
</dbReference>
<feature type="domain" description="EamA" evidence="12">
    <location>
        <begin position="33"/>
        <end position="119"/>
    </location>
</feature>
<keyword evidence="5" id="KW-0441">Lipid A biosynthesis</keyword>
<keyword evidence="2" id="KW-1003">Cell membrane</keyword>
<evidence type="ECO:0000256" key="10">
    <source>
        <dbReference type="ARBA" id="ARBA00023136"/>
    </source>
</evidence>
<keyword evidence="7" id="KW-0448">Lipopolysaccharide biosynthesis</keyword>
<keyword evidence="13" id="KW-0808">Transferase</keyword>
<dbReference type="SUPFAM" id="SSF103481">
    <property type="entry name" value="Multidrug resistance efflux transporter EmrE"/>
    <property type="match status" value="1"/>
</dbReference>
<evidence type="ECO:0000256" key="9">
    <source>
        <dbReference type="ARBA" id="ARBA00023098"/>
    </source>
</evidence>
<keyword evidence="4" id="KW-0997">Cell inner membrane</keyword>
<accession>A0A1F6SZJ8</accession>
<dbReference type="AlphaFoldDB" id="A0A1F6SZJ8"/>
<dbReference type="InterPro" id="IPR000620">
    <property type="entry name" value="EamA_dom"/>
</dbReference>
<evidence type="ECO:0000256" key="6">
    <source>
        <dbReference type="ARBA" id="ARBA00022692"/>
    </source>
</evidence>
<dbReference type="Gene3D" id="1.10.3730.20">
    <property type="match status" value="1"/>
</dbReference>
<evidence type="ECO:0000259" key="12">
    <source>
        <dbReference type="Pfam" id="PF00892"/>
    </source>
</evidence>
<feature type="transmembrane region" description="Helical" evidence="11">
    <location>
        <begin position="41"/>
        <end position="69"/>
    </location>
</feature>
<dbReference type="GO" id="GO:0016740">
    <property type="term" value="F:transferase activity"/>
    <property type="evidence" value="ECO:0007669"/>
    <property type="project" value="UniProtKB-KW"/>
</dbReference>
<dbReference type="PANTHER" id="PTHR30561">
    <property type="entry name" value="SMR FAMILY PROTON-DEPENDENT DRUG EFFLUX TRANSPORTER SUGE"/>
    <property type="match status" value="1"/>
</dbReference>
<reference evidence="13 14" key="1">
    <citation type="journal article" date="2016" name="Nat. Commun.">
        <title>Thousands of microbial genomes shed light on interconnected biogeochemical processes in an aquifer system.</title>
        <authorList>
            <person name="Anantharaman K."/>
            <person name="Brown C.T."/>
            <person name="Hug L.A."/>
            <person name="Sharon I."/>
            <person name="Castelle C.J."/>
            <person name="Probst A.J."/>
            <person name="Thomas B.C."/>
            <person name="Singh A."/>
            <person name="Wilkins M.J."/>
            <person name="Karaoz U."/>
            <person name="Brodie E.L."/>
            <person name="Williams K.H."/>
            <person name="Hubbard S.S."/>
            <person name="Banfield J.F."/>
        </authorList>
    </citation>
    <scope>NUCLEOTIDE SEQUENCE [LARGE SCALE GENOMIC DNA]</scope>
</reference>
<evidence type="ECO:0000256" key="1">
    <source>
        <dbReference type="ARBA" id="ARBA00004651"/>
    </source>
</evidence>
<organism evidence="13 14">
    <name type="scientific">Candidatus Muproteobacteria bacterium RBG_16_64_10</name>
    <dbReference type="NCBI Taxonomy" id="1817757"/>
    <lineage>
        <taxon>Bacteria</taxon>
        <taxon>Pseudomonadati</taxon>
        <taxon>Pseudomonadota</taxon>
        <taxon>Candidatus Muproteobacteria</taxon>
    </lineage>
</organism>
<dbReference type="GO" id="GO:0009245">
    <property type="term" value="P:lipid A biosynthetic process"/>
    <property type="evidence" value="ECO:0007669"/>
    <property type="project" value="UniProtKB-KW"/>
</dbReference>
<evidence type="ECO:0000313" key="13">
    <source>
        <dbReference type="EMBL" id="OGI38360.1"/>
    </source>
</evidence>